<keyword evidence="3" id="KW-1185">Reference proteome</keyword>
<feature type="region of interest" description="Disordered" evidence="1">
    <location>
        <begin position="1"/>
        <end position="34"/>
    </location>
</feature>
<accession>A0ABY7EPM1</accession>
<protein>
    <submittedName>
        <fullName evidence="2">Uncharacterized protein</fullName>
    </submittedName>
</protein>
<organism evidence="2 3">
    <name type="scientific">Mya arenaria</name>
    <name type="common">Soft-shell clam</name>
    <dbReference type="NCBI Taxonomy" id="6604"/>
    <lineage>
        <taxon>Eukaryota</taxon>
        <taxon>Metazoa</taxon>
        <taxon>Spiralia</taxon>
        <taxon>Lophotrochozoa</taxon>
        <taxon>Mollusca</taxon>
        <taxon>Bivalvia</taxon>
        <taxon>Autobranchia</taxon>
        <taxon>Heteroconchia</taxon>
        <taxon>Euheterodonta</taxon>
        <taxon>Imparidentia</taxon>
        <taxon>Neoheterodontei</taxon>
        <taxon>Myida</taxon>
        <taxon>Myoidea</taxon>
        <taxon>Myidae</taxon>
        <taxon>Mya</taxon>
    </lineage>
</organism>
<proteinExistence type="predicted"/>
<dbReference type="Proteomes" id="UP001164746">
    <property type="component" value="Chromosome 7"/>
</dbReference>
<reference evidence="2" key="1">
    <citation type="submission" date="2022-11" db="EMBL/GenBank/DDBJ databases">
        <title>Centuries of genome instability and evolution in soft-shell clam transmissible cancer (bioRxiv).</title>
        <authorList>
            <person name="Hart S.F.M."/>
            <person name="Yonemitsu M.A."/>
            <person name="Giersch R.M."/>
            <person name="Beal B.F."/>
            <person name="Arriagada G."/>
            <person name="Davis B.W."/>
            <person name="Ostrander E.A."/>
            <person name="Goff S.P."/>
            <person name="Metzger M.J."/>
        </authorList>
    </citation>
    <scope>NUCLEOTIDE SEQUENCE</scope>
    <source>
        <strain evidence="2">MELC-2E11</strain>
        <tissue evidence="2">Siphon/mantle</tissue>
    </source>
</reference>
<evidence type="ECO:0000313" key="2">
    <source>
        <dbReference type="EMBL" id="WAR11069.1"/>
    </source>
</evidence>
<evidence type="ECO:0000256" key="1">
    <source>
        <dbReference type="SAM" id="MobiDB-lite"/>
    </source>
</evidence>
<sequence>MDVKPGGGMVNTSRNVKNVPPKPEIPMSAAGRVKGKKSFRNVAGNIMQVQKNINGTQEKKGDNSEKYLGVGGQILADM</sequence>
<dbReference type="EMBL" id="CP111018">
    <property type="protein sequence ID" value="WAR11069.1"/>
    <property type="molecule type" value="Genomic_DNA"/>
</dbReference>
<name>A0ABY7EPM1_MYAAR</name>
<gene>
    <name evidence="2" type="ORF">MAR_036145</name>
</gene>
<evidence type="ECO:0000313" key="3">
    <source>
        <dbReference type="Proteomes" id="UP001164746"/>
    </source>
</evidence>